<feature type="domain" description="DDE-1" evidence="1">
    <location>
        <begin position="5"/>
        <end position="129"/>
    </location>
</feature>
<dbReference type="InterPro" id="IPR004875">
    <property type="entry name" value="DDE_SF_endonuclease_dom"/>
</dbReference>
<dbReference type="Pfam" id="PF03184">
    <property type="entry name" value="DDE_1"/>
    <property type="match status" value="1"/>
</dbReference>
<name>A0A2H3J9R4_WOLCO</name>
<protein>
    <submittedName>
        <fullName evidence="2">CENP-B protein</fullName>
    </submittedName>
</protein>
<evidence type="ECO:0000259" key="1">
    <source>
        <dbReference type="Pfam" id="PF03184"/>
    </source>
</evidence>
<keyword evidence="3" id="KW-1185">Reference proteome</keyword>
<feature type="non-terminal residue" evidence="2">
    <location>
        <position position="1"/>
    </location>
</feature>
<dbReference type="OMA" id="HANHINV"/>
<dbReference type="OrthoDB" id="2800589at2759"/>
<proteinExistence type="predicted"/>
<reference evidence="2 3" key="1">
    <citation type="journal article" date="2012" name="Science">
        <title>The Paleozoic origin of enzymatic lignin decomposition reconstructed from 31 fungal genomes.</title>
        <authorList>
            <person name="Floudas D."/>
            <person name="Binder M."/>
            <person name="Riley R."/>
            <person name="Barry K."/>
            <person name="Blanchette R.A."/>
            <person name="Henrissat B."/>
            <person name="Martinez A.T."/>
            <person name="Otillar R."/>
            <person name="Spatafora J.W."/>
            <person name="Yadav J.S."/>
            <person name="Aerts A."/>
            <person name="Benoit I."/>
            <person name="Boyd A."/>
            <person name="Carlson A."/>
            <person name="Copeland A."/>
            <person name="Coutinho P.M."/>
            <person name="de Vries R.P."/>
            <person name="Ferreira P."/>
            <person name="Findley K."/>
            <person name="Foster B."/>
            <person name="Gaskell J."/>
            <person name="Glotzer D."/>
            <person name="Gorecki P."/>
            <person name="Heitman J."/>
            <person name="Hesse C."/>
            <person name="Hori C."/>
            <person name="Igarashi K."/>
            <person name="Jurgens J.A."/>
            <person name="Kallen N."/>
            <person name="Kersten P."/>
            <person name="Kohler A."/>
            <person name="Kuees U."/>
            <person name="Kumar T.K.A."/>
            <person name="Kuo A."/>
            <person name="LaButti K."/>
            <person name="Larrondo L.F."/>
            <person name="Lindquist E."/>
            <person name="Ling A."/>
            <person name="Lombard V."/>
            <person name="Lucas S."/>
            <person name="Lundell T."/>
            <person name="Martin R."/>
            <person name="McLaughlin D.J."/>
            <person name="Morgenstern I."/>
            <person name="Morin E."/>
            <person name="Murat C."/>
            <person name="Nagy L.G."/>
            <person name="Nolan M."/>
            <person name="Ohm R.A."/>
            <person name="Patyshakuliyeva A."/>
            <person name="Rokas A."/>
            <person name="Ruiz-Duenas F.J."/>
            <person name="Sabat G."/>
            <person name="Salamov A."/>
            <person name="Samejima M."/>
            <person name="Schmutz J."/>
            <person name="Slot J.C."/>
            <person name="St John F."/>
            <person name="Stenlid J."/>
            <person name="Sun H."/>
            <person name="Sun S."/>
            <person name="Syed K."/>
            <person name="Tsang A."/>
            <person name="Wiebenga A."/>
            <person name="Young D."/>
            <person name="Pisabarro A."/>
            <person name="Eastwood D.C."/>
            <person name="Martin F."/>
            <person name="Cullen D."/>
            <person name="Grigoriev I.V."/>
            <person name="Hibbett D.S."/>
        </authorList>
    </citation>
    <scope>NUCLEOTIDE SEQUENCE [LARGE SCALE GENOMIC DNA]</scope>
    <source>
        <strain evidence="2 3">MD-104</strain>
    </source>
</reference>
<evidence type="ECO:0000313" key="3">
    <source>
        <dbReference type="Proteomes" id="UP000218811"/>
    </source>
</evidence>
<dbReference type="GO" id="GO:0003676">
    <property type="term" value="F:nucleic acid binding"/>
    <property type="evidence" value="ECO:0007669"/>
    <property type="project" value="InterPro"/>
</dbReference>
<evidence type="ECO:0000313" key="2">
    <source>
        <dbReference type="EMBL" id="PCH35479.1"/>
    </source>
</evidence>
<feature type="non-terminal residue" evidence="2">
    <location>
        <position position="129"/>
    </location>
</feature>
<dbReference type="EMBL" id="KB467854">
    <property type="protein sequence ID" value="PCH35479.1"/>
    <property type="molecule type" value="Genomic_DNA"/>
</dbReference>
<accession>A0A2H3J9R4</accession>
<dbReference type="STRING" id="742152.A0A2H3J9R4"/>
<gene>
    <name evidence="2" type="ORF">WOLCODRAFT_46662</name>
</gene>
<organism evidence="2 3">
    <name type="scientific">Wolfiporia cocos (strain MD-104)</name>
    <name type="common">Brown rot fungus</name>
    <dbReference type="NCBI Taxonomy" id="742152"/>
    <lineage>
        <taxon>Eukaryota</taxon>
        <taxon>Fungi</taxon>
        <taxon>Dikarya</taxon>
        <taxon>Basidiomycota</taxon>
        <taxon>Agaricomycotina</taxon>
        <taxon>Agaricomycetes</taxon>
        <taxon>Polyporales</taxon>
        <taxon>Phaeolaceae</taxon>
        <taxon>Wolfiporia</taxon>
    </lineage>
</organism>
<sequence length="129" mass="14893">FRLGYSKKGYTTGEIGIEWIRHFDLQTKEKAAGHRRLLLVDGHVLNCMKGFLDYMHANHINVVCYPPHSTHIYQGLNIVIFSVLKRCWTEAHDRFEHETGQKVSKLNFLSIYGRAHVKALTADNIHTAF</sequence>
<dbReference type="AlphaFoldDB" id="A0A2H3J9R4"/>
<dbReference type="Proteomes" id="UP000218811">
    <property type="component" value="Unassembled WGS sequence"/>
</dbReference>